<dbReference type="AlphaFoldDB" id="A0A382CST3"/>
<protein>
    <submittedName>
        <fullName evidence="2">Uncharacterized protein</fullName>
    </submittedName>
</protein>
<evidence type="ECO:0000256" key="1">
    <source>
        <dbReference type="SAM" id="MobiDB-lite"/>
    </source>
</evidence>
<dbReference type="EMBL" id="UINC01035974">
    <property type="protein sequence ID" value="SVB29226.1"/>
    <property type="molecule type" value="Genomic_DNA"/>
</dbReference>
<dbReference type="Pfam" id="PF22091">
    <property type="entry name" value="DUF6941"/>
    <property type="match status" value="1"/>
</dbReference>
<feature type="compositionally biased region" description="Basic and acidic residues" evidence="1">
    <location>
        <begin position="77"/>
        <end position="88"/>
    </location>
</feature>
<evidence type="ECO:0000313" key="2">
    <source>
        <dbReference type="EMBL" id="SVB29226.1"/>
    </source>
</evidence>
<sequence>MQLQLALVCDHAEQTPEGKLDIQGVFNDLAAVGFPAKHDMVLVLVVEWDHADRGRHDFQVDLVGPSGHPTMTVQGHSDVDPRKPDRPPARTRMIMPLREVIFPKRGIYSFRIRLKGRTYEGPSLYLMESETQEPTRTPST</sequence>
<name>A0A382CST3_9ZZZZ</name>
<reference evidence="2" key="1">
    <citation type="submission" date="2018-05" db="EMBL/GenBank/DDBJ databases">
        <authorList>
            <person name="Lanie J.A."/>
            <person name="Ng W.-L."/>
            <person name="Kazmierczak K.M."/>
            <person name="Andrzejewski T.M."/>
            <person name="Davidsen T.M."/>
            <person name="Wayne K.J."/>
            <person name="Tettelin H."/>
            <person name="Glass J.I."/>
            <person name="Rusch D."/>
            <person name="Podicherti R."/>
            <person name="Tsui H.-C.T."/>
            <person name="Winkler M.E."/>
        </authorList>
    </citation>
    <scope>NUCLEOTIDE SEQUENCE</scope>
</reference>
<feature type="region of interest" description="Disordered" evidence="1">
    <location>
        <begin position="70"/>
        <end position="89"/>
    </location>
</feature>
<dbReference type="InterPro" id="IPR054221">
    <property type="entry name" value="DUF6941"/>
</dbReference>
<proteinExistence type="predicted"/>
<gene>
    <name evidence="2" type="ORF">METZ01_LOCUS182080</name>
</gene>
<accession>A0A382CST3</accession>
<organism evidence="2">
    <name type="scientific">marine metagenome</name>
    <dbReference type="NCBI Taxonomy" id="408172"/>
    <lineage>
        <taxon>unclassified sequences</taxon>
        <taxon>metagenomes</taxon>
        <taxon>ecological metagenomes</taxon>
    </lineage>
</organism>